<dbReference type="AlphaFoldDB" id="A0A2S4ZXZ9"/>
<protein>
    <submittedName>
        <fullName evidence="7">Iron-sulfur cluster repair di-iron protein</fullName>
    </submittedName>
</protein>
<comment type="subcellular location">
    <subcellularLocation>
        <location evidence="1">Cytoplasm</location>
    </subcellularLocation>
</comment>
<feature type="domain" description="Hemerythrin-like" evidence="5">
    <location>
        <begin position="157"/>
        <end position="307"/>
    </location>
</feature>
<keyword evidence="4" id="KW-0408">Iron</keyword>
<dbReference type="GO" id="GO:0005737">
    <property type="term" value="C:cytoplasm"/>
    <property type="evidence" value="ECO:0007669"/>
    <property type="project" value="UniProtKB-SubCell"/>
</dbReference>
<evidence type="ECO:0000313" key="7">
    <source>
        <dbReference type="EMBL" id="POY35166.1"/>
    </source>
</evidence>
<proteinExistence type="predicted"/>
<dbReference type="RefSeq" id="WP_103790254.1">
    <property type="nucleotide sequence ID" value="NZ_PQVF01000013.1"/>
</dbReference>
<keyword evidence="8" id="KW-1185">Reference proteome</keyword>
<dbReference type="Pfam" id="PF04405">
    <property type="entry name" value="ScdA_N"/>
    <property type="match status" value="1"/>
</dbReference>
<evidence type="ECO:0000256" key="4">
    <source>
        <dbReference type="ARBA" id="ARBA00023004"/>
    </source>
</evidence>
<dbReference type="InterPro" id="IPR012312">
    <property type="entry name" value="Hemerythrin-like"/>
</dbReference>
<keyword evidence="2" id="KW-0963">Cytoplasm</keyword>
<gene>
    <name evidence="7" type="primary">ric</name>
    <name evidence="7" type="ORF">C3K47_16425</name>
</gene>
<dbReference type="EMBL" id="PQVF01000013">
    <property type="protein sequence ID" value="POY35166.1"/>
    <property type="molecule type" value="Genomic_DNA"/>
</dbReference>
<comment type="caution">
    <text evidence="7">The sequence shown here is derived from an EMBL/GenBank/DDBJ whole genome shotgun (WGS) entry which is preliminary data.</text>
</comment>
<name>A0A2S4ZXZ9_9SPHI</name>
<dbReference type="Gene3D" id="1.10.3910.10">
    <property type="entry name" value="SP0561-like"/>
    <property type="match status" value="1"/>
</dbReference>
<evidence type="ECO:0000259" key="6">
    <source>
        <dbReference type="Pfam" id="PF10006"/>
    </source>
</evidence>
<evidence type="ECO:0000313" key="8">
    <source>
        <dbReference type="Proteomes" id="UP000236893"/>
    </source>
</evidence>
<dbReference type="Gene3D" id="1.20.120.520">
    <property type="entry name" value="nmb1532 protein domain like"/>
    <property type="match status" value="1"/>
</dbReference>
<organism evidence="7 8">
    <name type="scientific">Solitalea longa</name>
    <dbReference type="NCBI Taxonomy" id="2079460"/>
    <lineage>
        <taxon>Bacteria</taxon>
        <taxon>Pseudomonadati</taxon>
        <taxon>Bacteroidota</taxon>
        <taxon>Sphingobacteriia</taxon>
        <taxon>Sphingobacteriales</taxon>
        <taxon>Sphingobacteriaceae</taxon>
        <taxon>Solitalea</taxon>
    </lineage>
</organism>
<dbReference type="PANTHER" id="PTHR36438:SF1">
    <property type="entry name" value="IRON-SULFUR CLUSTER REPAIR PROTEIN YTFE"/>
    <property type="match status" value="1"/>
</dbReference>
<keyword evidence="3" id="KW-0479">Metal-binding</keyword>
<accession>A0A2S4ZXZ9</accession>
<dbReference type="InterPro" id="IPR019903">
    <property type="entry name" value="RIC_family"/>
</dbReference>
<dbReference type="InterPro" id="IPR018720">
    <property type="entry name" value="DUF2249"/>
</dbReference>
<dbReference type="OrthoDB" id="9797132at2"/>
<evidence type="ECO:0000256" key="1">
    <source>
        <dbReference type="ARBA" id="ARBA00004496"/>
    </source>
</evidence>
<evidence type="ECO:0000256" key="3">
    <source>
        <dbReference type="ARBA" id="ARBA00022723"/>
    </source>
</evidence>
<evidence type="ECO:0000256" key="2">
    <source>
        <dbReference type="ARBA" id="ARBA00022490"/>
    </source>
</evidence>
<dbReference type="InterPro" id="IPR038062">
    <property type="entry name" value="ScdA-like_N_sf"/>
</dbReference>
<reference evidence="7 8" key="1">
    <citation type="submission" date="2018-01" db="EMBL/GenBank/DDBJ databases">
        <authorList>
            <person name="Gaut B.S."/>
            <person name="Morton B.R."/>
            <person name="Clegg M.T."/>
            <person name="Duvall M.R."/>
        </authorList>
    </citation>
    <scope>NUCLEOTIDE SEQUENCE [LARGE SCALE GENOMIC DNA]</scope>
    <source>
        <strain evidence="7 8">HR-AV</strain>
    </source>
</reference>
<dbReference type="Proteomes" id="UP000236893">
    <property type="component" value="Unassembled WGS sequence"/>
</dbReference>
<dbReference type="PANTHER" id="PTHR36438">
    <property type="entry name" value="IRON-SULFUR CLUSTER REPAIR PROTEIN YTFE"/>
    <property type="match status" value="1"/>
</dbReference>
<dbReference type="Pfam" id="PF10006">
    <property type="entry name" value="DUF2249"/>
    <property type="match status" value="1"/>
</dbReference>
<feature type="domain" description="DUF2249" evidence="6">
    <location>
        <begin position="6"/>
        <end position="75"/>
    </location>
</feature>
<dbReference type="NCBIfam" id="TIGR03652">
    <property type="entry name" value="FeS_repair_RIC"/>
    <property type="match status" value="1"/>
</dbReference>
<dbReference type="GO" id="GO:0046872">
    <property type="term" value="F:metal ion binding"/>
    <property type="evidence" value="ECO:0007669"/>
    <property type="project" value="UniProtKB-KW"/>
</dbReference>
<evidence type="ECO:0000259" key="5">
    <source>
        <dbReference type="Pfam" id="PF01814"/>
    </source>
</evidence>
<dbReference type="Pfam" id="PF01814">
    <property type="entry name" value="Hemerythrin"/>
    <property type="match status" value="1"/>
</dbReference>
<sequence>MDTIEVLDVTAIEPRLKHPTIFEVFDKLTAGESFIIHNDHDPKPLYYQLLAERGAIFGWQYLMEGPKWWRVQISKNVINPNDDTIGELVAKDFRKAEVFKKFGIDFCCGGKKSVKQVCTDKGIDYNELETALKNIEKTETQSENFDKWSLDFLAEYIINKHHTYVKESSPLLLEFAEKVARVHGAHHPENIEIFEKVQALTCEMGTHMLKEERVLFPYIQGLAKLQKEGKAASPPTFGTVQNPVNMMEMEHDSAGDLMKAIRELSNNYTPPAEACNTYRVLYAKLEEFENDLHRHIHLENNLLFPKAIELEKELTA</sequence>